<reference evidence="7 8" key="1">
    <citation type="submission" date="2021-12" db="EMBL/GenBank/DDBJ databases">
        <title>Genome sequencing of bacteria with rrn-lacking chromosome and rrn-plasmid.</title>
        <authorList>
            <person name="Anda M."/>
            <person name="Iwasaki W."/>
        </authorList>
    </citation>
    <scope>NUCLEOTIDE SEQUENCE [LARGE SCALE GENOMIC DNA]</scope>
    <source>
        <strain evidence="7 8">NBRC 15940</strain>
    </source>
</reference>
<sequence>MMKRYLLFLLLLAASSLAQAQKTTSARVIGNIFSDVAGQPLEGAFLLLTPVDKEGEKPQQTIADAEGNFEFTIPSGGKYKLQAQFLGYSPWTGILYFESGKRNAVPTINLPATTMVLDTLEIIGQTVAMEVKEDTTVFMAAAYKTRPEAVAEDLISKLPGIDVDLSGNVTAQGEEVKKVLVDGKPFFGDDPKIALQNLPVEIIEKVEMIDEQSEQARFTGFDDGDRNKVLNIITNKSKQYGKFGKGTLGYGTDNRYTASGSLNLFKGDQRISILGMSNNINEQNFSMQDIMGAIGGGGRGRRGQGGRGGGGGMSSMMDQSQNFLSNNNNGISQTNALGVNYTDKWGKNWDVTASYFFNSKNTVLEQYSFREYILSDMDNQRMDQNSVSESNNVNHRLTARLENKINDRNSILIQPTISFQNYDNIDHWEQVTYLDEGDTLNYSDNESYSDKAGVNFSNSILYRHKFKKDRRTFSVNLTNTAYTSSGLSNDWALTQQIQNGMFVSDTTDQQTESDTRQWGMSANTSYTEPIGKYGMLQLGYNVAYNENNADTYSRAFNYESGEYDEILEQQSNVFESNSLRHRPFTRYQWSNRTVTFATGVAYQMTDMQNSSIYPHSGDYHYQFHNVLPEASFSYRPSRRSRLRITYNTQTSLPSINNLQDIVDMSDPLNVSLGNPELQQEMSNVFRLNYRKFSPENGQFFFANLSATTTQDKISTATWIAQSDTTLADGTQIARGTTITQSVNLDGYFNSRATVSYGFPVEVLRSNLTLTTNGQYTRQVGLTNNVQAYTHNGLIGQSIKLSSNISEDVDFNLSWSTNYYMINNELQANSNNNYFQHSLQLKYRQRFLDRFFIGGTGRLLMYNGLDTGDDPSIFLLSANIGAQVLKNNRGEISLSVYDILNQNQSIARTVSESYIEDTYSTVLTQYAMLTFTYNLSDFRPPKRPRGMPDRDTMRMMMN</sequence>
<name>A0AAN4W0J0_9BACT</name>
<evidence type="ECO:0000256" key="2">
    <source>
        <dbReference type="ARBA" id="ARBA00023136"/>
    </source>
</evidence>
<dbReference type="InterPro" id="IPR008969">
    <property type="entry name" value="CarboxyPept-like_regulatory"/>
</dbReference>
<evidence type="ECO:0000256" key="1">
    <source>
        <dbReference type="ARBA" id="ARBA00004442"/>
    </source>
</evidence>
<dbReference type="AlphaFoldDB" id="A0AAN4W0J0"/>
<feature type="chain" id="PRO_5042997357" evidence="5">
    <location>
        <begin position="21"/>
        <end position="957"/>
    </location>
</feature>
<dbReference type="InterPro" id="IPR041700">
    <property type="entry name" value="OMP_b-brl_3"/>
</dbReference>
<comment type="subcellular location">
    <subcellularLocation>
        <location evidence="1">Cell outer membrane</location>
    </subcellularLocation>
</comment>
<accession>A0AAN4W0J0</accession>
<evidence type="ECO:0000256" key="3">
    <source>
        <dbReference type="ARBA" id="ARBA00023237"/>
    </source>
</evidence>
<feature type="signal peptide" evidence="5">
    <location>
        <begin position="1"/>
        <end position="20"/>
    </location>
</feature>
<feature type="region of interest" description="Disordered" evidence="4">
    <location>
        <begin position="297"/>
        <end position="318"/>
    </location>
</feature>
<protein>
    <submittedName>
        <fullName evidence="7">Collagen-binding protein</fullName>
    </submittedName>
</protein>
<dbReference type="SUPFAM" id="SSF56935">
    <property type="entry name" value="Porins"/>
    <property type="match status" value="1"/>
</dbReference>
<gene>
    <name evidence="7" type="ORF">PEDI_30430</name>
</gene>
<dbReference type="InterPro" id="IPR036942">
    <property type="entry name" value="Beta-barrel_TonB_sf"/>
</dbReference>
<evidence type="ECO:0000256" key="4">
    <source>
        <dbReference type="SAM" id="MobiDB-lite"/>
    </source>
</evidence>
<proteinExistence type="predicted"/>
<dbReference type="RefSeq" id="WP_338237772.1">
    <property type="nucleotide sequence ID" value="NZ_BQKE01000002.1"/>
</dbReference>
<dbReference type="GO" id="GO:0009279">
    <property type="term" value="C:cell outer membrane"/>
    <property type="evidence" value="ECO:0007669"/>
    <property type="project" value="UniProtKB-SubCell"/>
</dbReference>
<evidence type="ECO:0000313" key="7">
    <source>
        <dbReference type="EMBL" id="GJM62491.1"/>
    </source>
</evidence>
<dbReference type="Gene3D" id="2.40.170.20">
    <property type="entry name" value="TonB-dependent receptor, beta-barrel domain"/>
    <property type="match status" value="1"/>
</dbReference>
<keyword evidence="5" id="KW-0732">Signal</keyword>
<evidence type="ECO:0000313" key="8">
    <source>
        <dbReference type="Proteomes" id="UP001310022"/>
    </source>
</evidence>
<keyword evidence="2" id="KW-0472">Membrane</keyword>
<evidence type="ECO:0000256" key="5">
    <source>
        <dbReference type="SAM" id="SignalP"/>
    </source>
</evidence>
<keyword evidence="7" id="KW-0176">Collagen</keyword>
<feature type="domain" description="Outer membrane protein beta-barrel" evidence="6">
    <location>
        <begin position="464"/>
        <end position="932"/>
    </location>
</feature>
<organism evidence="7 8">
    <name type="scientific">Persicobacter diffluens</name>
    <dbReference type="NCBI Taxonomy" id="981"/>
    <lineage>
        <taxon>Bacteria</taxon>
        <taxon>Pseudomonadati</taxon>
        <taxon>Bacteroidota</taxon>
        <taxon>Cytophagia</taxon>
        <taxon>Cytophagales</taxon>
        <taxon>Persicobacteraceae</taxon>
        <taxon>Persicobacter</taxon>
    </lineage>
</organism>
<comment type="caution">
    <text evidence="7">The sequence shown here is derived from an EMBL/GenBank/DDBJ whole genome shotgun (WGS) entry which is preliminary data.</text>
</comment>
<dbReference type="Proteomes" id="UP001310022">
    <property type="component" value="Unassembled WGS sequence"/>
</dbReference>
<evidence type="ECO:0000259" key="6">
    <source>
        <dbReference type="Pfam" id="PF14905"/>
    </source>
</evidence>
<dbReference type="SUPFAM" id="SSF49464">
    <property type="entry name" value="Carboxypeptidase regulatory domain-like"/>
    <property type="match status" value="1"/>
</dbReference>
<dbReference type="Pfam" id="PF14905">
    <property type="entry name" value="OMP_b-brl_3"/>
    <property type="match status" value="1"/>
</dbReference>
<keyword evidence="3" id="KW-0998">Cell outer membrane</keyword>
<keyword evidence="8" id="KW-1185">Reference proteome</keyword>
<dbReference type="EMBL" id="BQKE01000002">
    <property type="protein sequence ID" value="GJM62491.1"/>
    <property type="molecule type" value="Genomic_DNA"/>
</dbReference>